<dbReference type="InterPro" id="IPR009000">
    <property type="entry name" value="Transl_B-barrel_sf"/>
</dbReference>
<evidence type="ECO:0000256" key="1">
    <source>
        <dbReference type="ARBA" id="ARBA00002570"/>
    </source>
</evidence>
<dbReference type="Proteomes" id="UP000002630">
    <property type="component" value="Linkage Group LG16"/>
</dbReference>
<dbReference type="FunCoup" id="D8LR42">
    <property type="interactions" value="420"/>
</dbReference>
<dbReference type="FunFam" id="3.30.160.810:FF:000001">
    <property type="entry name" value="50S ribosomal protein L3"/>
    <property type="match status" value="1"/>
</dbReference>
<dbReference type="GO" id="GO:0005762">
    <property type="term" value="C:mitochondrial large ribosomal subunit"/>
    <property type="evidence" value="ECO:0007669"/>
    <property type="project" value="TreeGrafter"/>
</dbReference>
<dbReference type="AlphaFoldDB" id="D8LR42"/>
<dbReference type="GO" id="GO:0003735">
    <property type="term" value="F:structural constituent of ribosome"/>
    <property type="evidence" value="ECO:0007669"/>
    <property type="project" value="InterPro"/>
</dbReference>
<keyword evidence="5" id="KW-0809">Transit peptide</keyword>
<keyword evidence="8 11" id="KW-0687">Ribonucleoprotein</keyword>
<name>D8LR42_ECTSI</name>
<dbReference type="eggNOG" id="KOG3141">
    <property type="taxonomic scope" value="Eukaryota"/>
</dbReference>
<evidence type="ECO:0000256" key="3">
    <source>
        <dbReference type="ARBA" id="ARBA00004229"/>
    </source>
</evidence>
<dbReference type="Pfam" id="PF00297">
    <property type="entry name" value="Ribosomal_L3"/>
    <property type="match status" value="1"/>
</dbReference>
<dbReference type="OMA" id="KLMEFRV"/>
<dbReference type="EMBL" id="FN648841">
    <property type="protein sequence ID" value="CBN77715.1"/>
    <property type="molecule type" value="Genomic_DNA"/>
</dbReference>
<dbReference type="InterPro" id="IPR019927">
    <property type="entry name" value="Ribosomal_uL3_bac/org-type"/>
</dbReference>
<evidence type="ECO:0000313" key="14">
    <source>
        <dbReference type="Proteomes" id="UP000002630"/>
    </source>
</evidence>
<dbReference type="InParanoid" id="D8LR42"/>
<feature type="compositionally biased region" description="Gly residues" evidence="12">
    <location>
        <begin position="85"/>
        <end position="102"/>
    </location>
</feature>
<evidence type="ECO:0000256" key="12">
    <source>
        <dbReference type="SAM" id="MobiDB-lite"/>
    </source>
</evidence>
<protein>
    <recommendedName>
        <fullName evidence="9">Large ribosomal subunit protein uL3m</fullName>
    </recommendedName>
    <alternativeName>
        <fullName evidence="10">50S ribosomal protein L3, chloroplastic</fullName>
    </alternativeName>
</protein>
<proteinExistence type="inferred from homology"/>
<evidence type="ECO:0000256" key="8">
    <source>
        <dbReference type="ARBA" id="ARBA00023274"/>
    </source>
</evidence>
<dbReference type="PANTHER" id="PTHR11229">
    <property type="entry name" value="50S RIBOSOMAL PROTEIN L3"/>
    <property type="match status" value="1"/>
</dbReference>
<feature type="compositionally biased region" description="Low complexity" evidence="12">
    <location>
        <begin position="70"/>
        <end position="79"/>
    </location>
</feature>
<evidence type="ECO:0000313" key="13">
    <source>
        <dbReference type="EMBL" id="CBN77715.1"/>
    </source>
</evidence>
<dbReference type="SUPFAM" id="SSF50447">
    <property type="entry name" value="Translation proteins"/>
    <property type="match status" value="1"/>
</dbReference>
<dbReference type="FunFam" id="2.40.30.10:FF:000004">
    <property type="entry name" value="50S ribosomal protein L3"/>
    <property type="match status" value="1"/>
</dbReference>
<dbReference type="PROSITE" id="PS00474">
    <property type="entry name" value="RIBOSOMAL_L3"/>
    <property type="match status" value="1"/>
</dbReference>
<dbReference type="Gene3D" id="2.40.30.10">
    <property type="entry name" value="Translation factors"/>
    <property type="match status" value="1"/>
</dbReference>
<dbReference type="STRING" id="2880.D8LR42"/>
<dbReference type="OrthoDB" id="274683at2759"/>
<dbReference type="InterPro" id="IPR000597">
    <property type="entry name" value="Ribosomal_uL3"/>
</dbReference>
<dbReference type="EMBL" id="FN649741">
    <property type="protein sequence ID" value="CBN77715.1"/>
    <property type="molecule type" value="Genomic_DNA"/>
</dbReference>
<dbReference type="InterPro" id="IPR019926">
    <property type="entry name" value="Ribosomal_uL3_CS"/>
</dbReference>
<organism evidence="13 14">
    <name type="scientific">Ectocarpus siliculosus</name>
    <name type="common">Brown alga</name>
    <name type="synonym">Conferva siliculosa</name>
    <dbReference type="NCBI Taxonomy" id="2880"/>
    <lineage>
        <taxon>Eukaryota</taxon>
        <taxon>Sar</taxon>
        <taxon>Stramenopiles</taxon>
        <taxon>Ochrophyta</taxon>
        <taxon>PX clade</taxon>
        <taxon>Phaeophyceae</taxon>
        <taxon>Ectocarpales</taxon>
        <taxon>Ectocarpaceae</taxon>
        <taxon>Ectocarpus</taxon>
    </lineage>
</organism>
<dbReference type="GO" id="GO:0009507">
    <property type="term" value="C:chloroplast"/>
    <property type="evidence" value="ECO:0007669"/>
    <property type="project" value="UniProtKB-SubCell"/>
</dbReference>
<reference evidence="13 14" key="1">
    <citation type="journal article" date="2010" name="Nature">
        <title>The Ectocarpus genome and the independent evolution of multicellularity in brown algae.</title>
        <authorList>
            <person name="Cock J.M."/>
            <person name="Sterck L."/>
            <person name="Rouze P."/>
            <person name="Scornet D."/>
            <person name="Allen A.E."/>
            <person name="Amoutzias G."/>
            <person name="Anthouard V."/>
            <person name="Artiguenave F."/>
            <person name="Aury J.M."/>
            <person name="Badger J.H."/>
            <person name="Beszteri B."/>
            <person name="Billiau K."/>
            <person name="Bonnet E."/>
            <person name="Bothwell J.H."/>
            <person name="Bowler C."/>
            <person name="Boyen C."/>
            <person name="Brownlee C."/>
            <person name="Carrano C.J."/>
            <person name="Charrier B."/>
            <person name="Cho G.Y."/>
            <person name="Coelho S.M."/>
            <person name="Collen J."/>
            <person name="Corre E."/>
            <person name="Da Silva C."/>
            <person name="Delage L."/>
            <person name="Delaroque N."/>
            <person name="Dittami S.M."/>
            <person name="Doulbeau S."/>
            <person name="Elias M."/>
            <person name="Farnham G."/>
            <person name="Gachon C.M."/>
            <person name="Gschloessl B."/>
            <person name="Heesch S."/>
            <person name="Jabbari K."/>
            <person name="Jubin C."/>
            <person name="Kawai H."/>
            <person name="Kimura K."/>
            <person name="Kloareg B."/>
            <person name="Kupper F.C."/>
            <person name="Lang D."/>
            <person name="Le Bail A."/>
            <person name="Leblanc C."/>
            <person name="Lerouge P."/>
            <person name="Lohr M."/>
            <person name="Lopez P.J."/>
            <person name="Martens C."/>
            <person name="Maumus F."/>
            <person name="Michel G."/>
            <person name="Miranda-Saavedra D."/>
            <person name="Morales J."/>
            <person name="Moreau H."/>
            <person name="Motomura T."/>
            <person name="Nagasato C."/>
            <person name="Napoli C.A."/>
            <person name="Nelson D.R."/>
            <person name="Nyvall-Collen P."/>
            <person name="Peters A.F."/>
            <person name="Pommier C."/>
            <person name="Potin P."/>
            <person name="Poulain J."/>
            <person name="Quesneville H."/>
            <person name="Read B."/>
            <person name="Rensing S.A."/>
            <person name="Ritter A."/>
            <person name="Rousvoal S."/>
            <person name="Samanta M."/>
            <person name="Samson G."/>
            <person name="Schroeder D.C."/>
            <person name="Segurens B."/>
            <person name="Strittmatter M."/>
            <person name="Tonon T."/>
            <person name="Tregear J.W."/>
            <person name="Valentin K."/>
            <person name="von Dassow P."/>
            <person name="Yamagishi T."/>
            <person name="Van de Peer Y."/>
            <person name="Wincker P."/>
        </authorList>
    </citation>
    <scope>NUCLEOTIDE SEQUENCE [LARGE SCALE GENOMIC DNA]</scope>
    <source>
        <strain evidence="14">Ec32 / CCAP1310/4</strain>
    </source>
</reference>
<feature type="region of interest" description="Disordered" evidence="12">
    <location>
        <begin position="52"/>
        <end position="107"/>
    </location>
</feature>
<feature type="region of interest" description="Disordered" evidence="12">
    <location>
        <begin position="248"/>
        <end position="280"/>
    </location>
</feature>
<comment type="function">
    <text evidence="1">One of the primary rRNA binding proteins, it binds directly near the 3'-end of the 23S rRNA, where it nucleates assembly of the 50S subunit.</text>
</comment>
<keyword evidence="6 11" id="KW-0689">Ribosomal protein</keyword>
<feature type="compositionally biased region" description="Polar residues" evidence="12">
    <location>
        <begin position="57"/>
        <end position="69"/>
    </location>
</feature>
<dbReference type="HAMAP" id="MF_01325_B">
    <property type="entry name" value="Ribosomal_uL3_B"/>
    <property type="match status" value="1"/>
</dbReference>
<comment type="similarity">
    <text evidence="4 11">Belongs to the universal ribosomal protein uL3 family.</text>
</comment>
<evidence type="ECO:0000256" key="11">
    <source>
        <dbReference type="RuleBase" id="RU003905"/>
    </source>
</evidence>
<sequence length="369" mass="38890">MASSTLRVTRCFISRQLNGRRGLSAAVAANASIPSGCGGAAGASAALQGFPPGARQALSSSARPATNTADGSSDPSPSESDWDEGGGGGGRGAGAVFGGVGGPQSLEAREWNPSVRRSGALAMKVGSMAIFDSWGVRHPVTVLQLDECEVVQVKTTETDGYTSLQLGVGERKTKNVNKPDAERFRRAGVNPKRKLMEFRVSAEALLPVGFQLRAQHFVAGQKVDVCGTSKGKGFQGGMKRWGFKGQRASHGVSKTPRHIGSTGQCQDPGRVFKGKKMPGRMGTDRVTVQNLKILKMDPVRELLFVRGHVPGQNGGFVRVTDAIKGAAFPSDPPFPSFVAVAEGDGDDSSLQEIWCPQGEEDPLEIVDED</sequence>
<dbReference type="PANTHER" id="PTHR11229:SF8">
    <property type="entry name" value="LARGE RIBOSOMAL SUBUNIT PROTEIN UL3M"/>
    <property type="match status" value="1"/>
</dbReference>
<comment type="subcellular location">
    <subcellularLocation>
        <location evidence="2">Mitochondrion</location>
    </subcellularLocation>
    <subcellularLocation>
        <location evidence="3">Plastid</location>
        <location evidence="3">Chloroplast</location>
    </subcellularLocation>
</comment>
<evidence type="ECO:0000256" key="2">
    <source>
        <dbReference type="ARBA" id="ARBA00004173"/>
    </source>
</evidence>
<accession>D8LR42</accession>
<evidence type="ECO:0000256" key="4">
    <source>
        <dbReference type="ARBA" id="ARBA00006540"/>
    </source>
</evidence>
<evidence type="ECO:0000256" key="5">
    <source>
        <dbReference type="ARBA" id="ARBA00022946"/>
    </source>
</evidence>
<dbReference type="GO" id="GO:0006412">
    <property type="term" value="P:translation"/>
    <property type="evidence" value="ECO:0007669"/>
    <property type="project" value="InterPro"/>
</dbReference>
<keyword evidence="14" id="KW-1185">Reference proteome</keyword>
<evidence type="ECO:0000256" key="10">
    <source>
        <dbReference type="ARBA" id="ARBA00035503"/>
    </source>
</evidence>
<gene>
    <name evidence="13" type="primary">Rpl3</name>
    <name evidence="13" type="ORF">Esi_0062_0064</name>
</gene>
<evidence type="ECO:0000256" key="9">
    <source>
        <dbReference type="ARBA" id="ARBA00035209"/>
    </source>
</evidence>
<dbReference type="Gene3D" id="3.30.160.810">
    <property type="match status" value="1"/>
</dbReference>
<evidence type="ECO:0000256" key="7">
    <source>
        <dbReference type="ARBA" id="ARBA00023128"/>
    </source>
</evidence>
<evidence type="ECO:0000256" key="6">
    <source>
        <dbReference type="ARBA" id="ARBA00022980"/>
    </source>
</evidence>
<dbReference type="NCBIfam" id="TIGR03625">
    <property type="entry name" value="L3_bact"/>
    <property type="match status" value="1"/>
</dbReference>
<keyword evidence="7" id="KW-0496">Mitochondrion</keyword>